<keyword evidence="18" id="KW-1185">Reference proteome</keyword>
<sequence>MRIYTKTGDSGQTSLYDGTRIDKDSLRVESYGTIDELNSYIGLCINYTKDETDKKILFDIQKFLFYVSADLATIKKDKLKKTIEESDIIKLEKIIDDYINKTEDINAFIIPGTGLASANLHIARTVCRRAERRILSLSKYEEVNPLVIKYINRLSDVLYAMARYNEEKLIPMEF</sequence>
<evidence type="ECO:0000256" key="7">
    <source>
        <dbReference type="ARBA" id="ARBA00022679"/>
    </source>
</evidence>
<dbReference type="STRING" id="1121325.SAMN04515677_103390"/>
<keyword evidence="7 15" id="KW-0808">Transferase</keyword>
<evidence type="ECO:0000256" key="6">
    <source>
        <dbReference type="ARBA" id="ARBA00022573"/>
    </source>
</evidence>
<keyword evidence="9 15" id="KW-0067">ATP-binding</keyword>
<evidence type="ECO:0000256" key="5">
    <source>
        <dbReference type="ARBA" id="ARBA00020963"/>
    </source>
</evidence>
<comment type="catalytic activity">
    <reaction evidence="13 15">
        <text>2 cob(II)yrinate a,c diamide + reduced [electron-transfer flavoprotein] + 2 ATP = 2 adenosylcob(III)yrinate a,c-diamide + 2 triphosphate + oxidized [electron-transfer flavoprotein] + 3 H(+)</text>
        <dbReference type="Rhea" id="RHEA:11528"/>
        <dbReference type="Rhea" id="RHEA-COMP:10685"/>
        <dbReference type="Rhea" id="RHEA-COMP:10686"/>
        <dbReference type="ChEBI" id="CHEBI:15378"/>
        <dbReference type="ChEBI" id="CHEBI:18036"/>
        <dbReference type="ChEBI" id="CHEBI:30616"/>
        <dbReference type="ChEBI" id="CHEBI:57692"/>
        <dbReference type="ChEBI" id="CHEBI:58307"/>
        <dbReference type="ChEBI" id="CHEBI:58503"/>
        <dbReference type="ChEBI" id="CHEBI:58537"/>
        <dbReference type="EC" id="2.5.1.17"/>
    </reaction>
</comment>
<evidence type="ECO:0000256" key="3">
    <source>
        <dbReference type="ARBA" id="ARBA00011233"/>
    </source>
</evidence>
<evidence type="ECO:0000256" key="8">
    <source>
        <dbReference type="ARBA" id="ARBA00022741"/>
    </source>
</evidence>
<evidence type="ECO:0000256" key="14">
    <source>
        <dbReference type="ARBA" id="ARBA00048692"/>
    </source>
</evidence>
<evidence type="ECO:0000256" key="9">
    <source>
        <dbReference type="ARBA" id="ARBA00022840"/>
    </source>
</evidence>
<dbReference type="AlphaFoldDB" id="A0A1G9MXM5"/>
<evidence type="ECO:0000256" key="4">
    <source>
        <dbReference type="ARBA" id="ARBA00012454"/>
    </source>
</evidence>
<comment type="catalytic activity">
    <reaction evidence="14 15">
        <text>2 cob(II)alamin + reduced [electron-transfer flavoprotein] + 2 ATP = 2 adenosylcob(III)alamin + 2 triphosphate + oxidized [electron-transfer flavoprotein] + 3 H(+)</text>
        <dbReference type="Rhea" id="RHEA:28671"/>
        <dbReference type="Rhea" id="RHEA-COMP:10685"/>
        <dbReference type="Rhea" id="RHEA-COMP:10686"/>
        <dbReference type="ChEBI" id="CHEBI:15378"/>
        <dbReference type="ChEBI" id="CHEBI:16304"/>
        <dbReference type="ChEBI" id="CHEBI:18036"/>
        <dbReference type="ChEBI" id="CHEBI:18408"/>
        <dbReference type="ChEBI" id="CHEBI:30616"/>
        <dbReference type="ChEBI" id="CHEBI:57692"/>
        <dbReference type="ChEBI" id="CHEBI:58307"/>
        <dbReference type="EC" id="2.5.1.17"/>
    </reaction>
</comment>
<dbReference type="Gene3D" id="1.20.1200.10">
    <property type="entry name" value="Cobalamin adenosyltransferase-like"/>
    <property type="match status" value="1"/>
</dbReference>
<comment type="subunit">
    <text evidence="3">Homotrimer.</text>
</comment>
<dbReference type="UniPathway" id="UPA00148">
    <property type="reaction ID" value="UER00233"/>
</dbReference>
<dbReference type="SUPFAM" id="SSF89028">
    <property type="entry name" value="Cobalamin adenosyltransferase-like"/>
    <property type="match status" value="1"/>
</dbReference>
<gene>
    <name evidence="17" type="ORF">SAMN04515677_103390</name>
</gene>
<evidence type="ECO:0000256" key="10">
    <source>
        <dbReference type="ARBA" id="ARBA00031529"/>
    </source>
</evidence>
<organism evidence="17 18">
    <name type="scientific">Romboutsia lituseburensis DSM 797</name>
    <dbReference type="NCBI Taxonomy" id="1121325"/>
    <lineage>
        <taxon>Bacteria</taxon>
        <taxon>Bacillati</taxon>
        <taxon>Bacillota</taxon>
        <taxon>Clostridia</taxon>
        <taxon>Peptostreptococcales</taxon>
        <taxon>Peptostreptococcaceae</taxon>
        <taxon>Romboutsia</taxon>
    </lineage>
</organism>
<evidence type="ECO:0000313" key="18">
    <source>
        <dbReference type="Proteomes" id="UP000199068"/>
    </source>
</evidence>
<dbReference type="GO" id="GO:0008817">
    <property type="term" value="F:corrinoid adenosyltransferase activity"/>
    <property type="evidence" value="ECO:0007669"/>
    <property type="project" value="UniProtKB-UniRule"/>
</dbReference>
<dbReference type="InterPro" id="IPR036451">
    <property type="entry name" value="CblAdoTrfase-like_sf"/>
</dbReference>
<dbReference type="EC" id="2.5.1.17" evidence="4 15"/>
<dbReference type="Pfam" id="PF01923">
    <property type="entry name" value="Cob_adeno_trans"/>
    <property type="match status" value="1"/>
</dbReference>
<evidence type="ECO:0000256" key="12">
    <source>
        <dbReference type="ARBA" id="ARBA00033354"/>
    </source>
</evidence>
<dbReference type="PANTHER" id="PTHR12213">
    <property type="entry name" value="CORRINOID ADENOSYLTRANSFERASE"/>
    <property type="match status" value="1"/>
</dbReference>
<dbReference type="GO" id="GO:0005524">
    <property type="term" value="F:ATP binding"/>
    <property type="evidence" value="ECO:0007669"/>
    <property type="project" value="UniProtKB-UniRule"/>
</dbReference>
<dbReference type="Proteomes" id="UP000199068">
    <property type="component" value="Unassembled WGS sequence"/>
</dbReference>
<dbReference type="NCBIfam" id="TIGR00636">
    <property type="entry name" value="PduO_Nterm"/>
    <property type="match status" value="1"/>
</dbReference>
<dbReference type="EMBL" id="FNGW01000003">
    <property type="protein sequence ID" value="SDL78771.1"/>
    <property type="molecule type" value="Genomic_DNA"/>
</dbReference>
<evidence type="ECO:0000256" key="11">
    <source>
        <dbReference type="ARBA" id="ARBA00033334"/>
    </source>
</evidence>
<keyword evidence="8 15" id="KW-0547">Nucleotide-binding</keyword>
<accession>A0A1G9MXM5</accession>
<comment type="similarity">
    <text evidence="2 15">Belongs to the Cob(I)alamin adenosyltransferase family.</text>
</comment>
<dbReference type="FunFam" id="1.20.1200.10:FF:000001">
    <property type="entry name" value="Cob(I)yrinic acid a,c-diamide adenosyltransferase"/>
    <property type="match status" value="1"/>
</dbReference>
<evidence type="ECO:0000256" key="2">
    <source>
        <dbReference type="ARBA" id="ARBA00007487"/>
    </source>
</evidence>
<evidence type="ECO:0000256" key="1">
    <source>
        <dbReference type="ARBA" id="ARBA00005121"/>
    </source>
</evidence>
<dbReference type="InterPro" id="IPR016030">
    <property type="entry name" value="CblAdoTrfase-like"/>
</dbReference>
<dbReference type="GO" id="GO:0009236">
    <property type="term" value="P:cobalamin biosynthetic process"/>
    <property type="evidence" value="ECO:0007669"/>
    <property type="project" value="UniProtKB-UniRule"/>
</dbReference>
<evidence type="ECO:0000256" key="13">
    <source>
        <dbReference type="ARBA" id="ARBA00048555"/>
    </source>
</evidence>
<dbReference type="PANTHER" id="PTHR12213:SF0">
    <property type="entry name" value="CORRINOID ADENOSYLTRANSFERASE MMAB"/>
    <property type="match status" value="1"/>
</dbReference>
<evidence type="ECO:0000313" key="17">
    <source>
        <dbReference type="EMBL" id="SDL78771.1"/>
    </source>
</evidence>
<feature type="domain" description="Cobalamin adenosyltransferase-like" evidence="16">
    <location>
        <begin position="3"/>
        <end position="164"/>
    </location>
</feature>
<reference evidence="17 18" key="1">
    <citation type="submission" date="2016-10" db="EMBL/GenBank/DDBJ databases">
        <authorList>
            <person name="de Groot N.N."/>
        </authorList>
    </citation>
    <scope>NUCLEOTIDE SEQUENCE [LARGE SCALE GENOMIC DNA]</scope>
    <source>
        <strain evidence="17 18">DSM 797</strain>
    </source>
</reference>
<keyword evidence="6 15" id="KW-0169">Cobalamin biosynthesis</keyword>
<dbReference type="InterPro" id="IPR029499">
    <property type="entry name" value="PduO-typ"/>
</dbReference>
<name>A0A1G9MXM5_9FIRM</name>
<evidence type="ECO:0000259" key="16">
    <source>
        <dbReference type="Pfam" id="PF01923"/>
    </source>
</evidence>
<proteinExistence type="inferred from homology"/>
<comment type="pathway">
    <text evidence="1 15">Cofactor biosynthesis; adenosylcobalamin biosynthesis; adenosylcobalamin from cob(II)yrinate a,c-diamide: step 2/7.</text>
</comment>
<protein>
    <recommendedName>
        <fullName evidence="5 15">Corrinoid adenosyltransferase</fullName>
        <ecNumber evidence="4 15">2.5.1.17</ecNumber>
    </recommendedName>
    <alternativeName>
        <fullName evidence="10 15">Cob(II)alamin adenosyltransferase</fullName>
    </alternativeName>
    <alternativeName>
        <fullName evidence="12 15">Cob(II)yrinic acid a,c-diamide adenosyltransferase</fullName>
    </alternativeName>
    <alternativeName>
        <fullName evidence="11 15">Cobinamide/cobalamin adenosyltransferase</fullName>
    </alternativeName>
</protein>
<evidence type="ECO:0000256" key="15">
    <source>
        <dbReference type="RuleBase" id="RU366026"/>
    </source>
</evidence>